<evidence type="ECO:0000313" key="11">
    <source>
        <dbReference type="Proteomes" id="UP000034320"/>
    </source>
</evidence>
<keyword evidence="4" id="KW-0658">Purine biosynthesis</keyword>
<keyword evidence="5" id="KW-0630">Potassium</keyword>
<evidence type="ECO:0000256" key="5">
    <source>
        <dbReference type="ARBA" id="ARBA00022958"/>
    </source>
</evidence>
<comment type="similarity">
    <text evidence="2">Belongs to the IMPDH/GMPR family.</text>
</comment>
<protein>
    <submittedName>
        <fullName evidence="10">IMP dehydrogenase (Inosine-5'-monophosphate dehydrogenase)</fullName>
    </submittedName>
</protein>
<evidence type="ECO:0000256" key="1">
    <source>
        <dbReference type="ARBA" id="ARBA00001958"/>
    </source>
</evidence>
<dbReference type="CDD" id="cd00381">
    <property type="entry name" value="IMPDH"/>
    <property type="match status" value="1"/>
</dbReference>
<evidence type="ECO:0000256" key="3">
    <source>
        <dbReference type="ARBA" id="ARBA00022749"/>
    </source>
</evidence>
<proteinExistence type="inferred from homology"/>
<dbReference type="PROSITE" id="PS00487">
    <property type="entry name" value="IMP_DH_GMP_RED"/>
    <property type="match status" value="1"/>
</dbReference>
<comment type="caution">
    <text evidence="10">The sequence shown here is derived from an EMBL/GenBank/DDBJ whole genome shotgun (WGS) entry which is preliminary data.</text>
</comment>
<dbReference type="InterPro" id="IPR013785">
    <property type="entry name" value="Aldolase_TIM"/>
</dbReference>
<evidence type="ECO:0000256" key="6">
    <source>
        <dbReference type="ARBA" id="ARBA00023002"/>
    </source>
</evidence>
<comment type="cofactor">
    <cofactor evidence="1">
        <name>K(+)</name>
        <dbReference type="ChEBI" id="CHEBI:29103"/>
    </cofactor>
</comment>
<dbReference type="InterPro" id="IPR015875">
    <property type="entry name" value="IMP_DH/GMP_Rdtase_CS"/>
</dbReference>
<dbReference type="GO" id="GO:0003938">
    <property type="term" value="F:IMP dehydrogenase activity"/>
    <property type="evidence" value="ECO:0007669"/>
    <property type="project" value="UniProtKB-EC"/>
</dbReference>
<sequence>MDNSNYYGQKILPSEGLTFDDVLLIPNYSQIKRDEIDVSVKLTDGIKLGIPMMSAPMDTVTTSAMAIALGKLGGLGVIHRNMTIEDQKQEVIKAKRESVFVGAAVGIGQDLAERAASLVASGTDVLVIDSAHGYSKWVIEATQFISKKYPNVALVSGSIATSAGAKAIIEAGADALRVGMGPGSICSTRIVAGMGVPQITAILETVSIAKKYNIPVISDGGLRFSGDIVKALASGASAAMSGSLLAGTLETPGKIETYEGKKYKPYRGMGSLAAMKQGSSARYGQEYRKGQEKKLVEEGVEGLVPFRGTVEEVVAQLVGGLKSGMYYAGVKTIEELREKTRLMKVTQASLAESHPHDILIKK</sequence>
<dbReference type="EMBL" id="LCDD01000047">
    <property type="protein sequence ID" value="KKS45136.1"/>
    <property type="molecule type" value="Genomic_DNA"/>
</dbReference>
<dbReference type="PANTHER" id="PTHR11911:SF111">
    <property type="entry name" value="INOSINE-5'-MONOPHOSPHATE DEHYDROGENASE"/>
    <property type="match status" value="1"/>
</dbReference>
<organism evidence="10 11">
    <name type="scientific">Candidatus Gottesmanbacteria bacterium GW2011_GWA2_42_18</name>
    <dbReference type="NCBI Taxonomy" id="1618442"/>
    <lineage>
        <taxon>Bacteria</taxon>
        <taxon>Candidatus Gottesmaniibacteriota</taxon>
    </lineage>
</organism>
<evidence type="ECO:0000259" key="9">
    <source>
        <dbReference type="Pfam" id="PF00478"/>
    </source>
</evidence>
<dbReference type="InterPro" id="IPR001093">
    <property type="entry name" value="IMP_DH_GMPRt"/>
</dbReference>
<evidence type="ECO:0000256" key="2">
    <source>
        <dbReference type="ARBA" id="ARBA00005502"/>
    </source>
</evidence>
<evidence type="ECO:0000256" key="8">
    <source>
        <dbReference type="ARBA" id="ARBA00048028"/>
    </source>
</evidence>
<dbReference type="Pfam" id="PF00478">
    <property type="entry name" value="IMPDH"/>
    <property type="match status" value="1"/>
</dbReference>
<dbReference type="PATRIC" id="fig|1618442.3.peg.1312"/>
<accession>A0A0G1BFM9</accession>
<dbReference type="Proteomes" id="UP000034320">
    <property type="component" value="Unassembled WGS sequence"/>
</dbReference>
<evidence type="ECO:0000256" key="4">
    <source>
        <dbReference type="ARBA" id="ARBA00022755"/>
    </source>
</evidence>
<dbReference type="InterPro" id="IPR005990">
    <property type="entry name" value="IMP_DH"/>
</dbReference>
<dbReference type="Gene3D" id="3.20.20.70">
    <property type="entry name" value="Aldolase class I"/>
    <property type="match status" value="1"/>
</dbReference>
<dbReference type="SMART" id="SM01240">
    <property type="entry name" value="IMPDH"/>
    <property type="match status" value="1"/>
</dbReference>
<keyword evidence="7" id="KW-0520">NAD</keyword>
<dbReference type="PANTHER" id="PTHR11911">
    <property type="entry name" value="INOSINE-5-MONOPHOSPHATE DEHYDROGENASE RELATED"/>
    <property type="match status" value="1"/>
</dbReference>
<keyword evidence="6" id="KW-0560">Oxidoreductase</keyword>
<evidence type="ECO:0000256" key="7">
    <source>
        <dbReference type="ARBA" id="ARBA00023027"/>
    </source>
</evidence>
<keyword evidence="3" id="KW-0332">GMP biosynthesis</keyword>
<dbReference type="SUPFAM" id="SSF51412">
    <property type="entry name" value="Inosine monophosphate dehydrogenase (IMPDH)"/>
    <property type="match status" value="1"/>
</dbReference>
<dbReference type="AlphaFoldDB" id="A0A0G1BFM9"/>
<comment type="catalytic activity">
    <reaction evidence="8">
        <text>IMP + NAD(+) + H2O = XMP + NADH + H(+)</text>
        <dbReference type="Rhea" id="RHEA:11708"/>
        <dbReference type="ChEBI" id="CHEBI:15377"/>
        <dbReference type="ChEBI" id="CHEBI:15378"/>
        <dbReference type="ChEBI" id="CHEBI:57464"/>
        <dbReference type="ChEBI" id="CHEBI:57540"/>
        <dbReference type="ChEBI" id="CHEBI:57945"/>
        <dbReference type="ChEBI" id="CHEBI:58053"/>
        <dbReference type="EC" id="1.1.1.205"/>
    </reaction>
</comment>
<dbReference type="FunFam" id="3.20.20.70:FF:000424">
    <property type="entry name" value="Inosine-5'-monophosphate dehydrogenase 2"/>
    <property type="match status" value="1"/>
</dbReference>
<name>A0A0G1BFM9_9BACT</name>
<dbReference type="GO" id="GO:0006183">
    <property type="term" value="P:GTP biosynthetic process"/>
    <property type="evidence" value="ECO:0007669"/>
    <property type="project" value="TreeGrafter"/>
</dbReference>
<dbReference type="GO" id="GO:0006177">
    <property type="term" value="P:GMP biosynthetic process"/>
    <property type="evidence" value="ECO:0007669"/>
    <property type="project" value="UniProtKB-KW"/>
</dbReference>
<evidence type="ECO:0000313" key="10">
    <source>
        <dbReference type="EMBL" id="KKS45136.1"/>
    </source>
</evidence>
<reference evidence="10 11" key="1">
    <citation type="journal article" date="2015" name="Nature">
        <title>rRNA introns, odd ribosomes, and small enigmatic genomes across a large radiation of phyla.</title>
        <authorList>
            <person name="Brown C.T."/>
            <person name="Hug L.A."/>
            <person name="Thomas B.C."/>
            <person name="Sharon I."/>
            <person name="Castelle C.J."/>
            <person name="Singh A."/>
            <person name="Wilkins M.J."/>
            <person name="Williams K.H."/>
            <person name="Banfield J.F."/>
        </authorList>
    </citation>
    <scope>NUCLEOTIDE SEQUENCE [LARGE SCALE GENOMIC DNA]</scope>
</reference>
<gene>
    <name evidence="10" type="ORF">UV09_C0047G0003</name>
</gene>
<feature type="domain" description="IMP dehydrogenase/GMP reductase" evidence="9">
    <location>
        <begin position="16"/>
        <end position="356"/>
    </location>
</feature>